<comment type="caution">
    <text evidence="2">The sequence shown here is derived from an EMBL/GenBank/DDBJ whole genome shotgun (WGS) entry which is preliminary data.</text>
</comment>
<dbReference type="InterPro" id="IPR013217">
    <property type="entry name" value="Methyltransf_12"/>
</dbReference>
<organism evidence="2 3">
    <name type="scientific">Zalerion maritima</name>
    <dbReference type="NCBI Taxonomy" id="339359"/>
    <lineage>
        <taxon>Eukaryota</taxon>
        <taxon>Fungi</taxon>
        <taxon>Dikarya</taxon>
        <taxon>Ascomycota</taxon>
        <taxon>Pezizomycotina</taxon>
        <taxon>Sordariomycetes</taxon>
        <taxon>Lulworthiomycetidae</taxon>
        <taxon>Lulworthiales</taxon>
        <taxon>Lulworthiaceae</taxon>
        <taxon>Zalerion</taxon>
    </lineage>
</organism>
<dbReference type="Gene3D" id="3.40.50.150">
    <property type="entry name" value="Vaccinia Virus protein VP39"/>
    <property type="match status" value="1"/>
</dbReference>
<dbReference type="PANTHER" id="PTHR43861:SF1">
    <property type="entry name" value="TRANS-ACONITATE 2-METHYLTRANSFERASE"/>
    <property type="match status" value="1"/>
</dbReference>
<dbReference type="AlphaFoldDB" id="A0AAD5RW48"/>
<dbReference type="SUPFAM" id="SSF53335">
    <property type="entry name" value="S-adenosyl-L-methionine-dependent methyltransferases"/>
    <property type="match status" value="1"/>
</dbReference>
<keyword evidence="3" id="KW-1185">Reference proteome</keyword>
<reference evidence="2" key="1">
    <citation type="submission" date="2022-07" db="EMBL/GenBank/DDBJ databases">
        <title>Draft genome sequence of Zalerion maritima ATCC 34329, a (micro)plastics degrading marine fungus.</title>
        <authorList>
            <person name="Paco A."/>
            <person name="Goncalves M.F.M."/>
            <person name="Rocha-Santos T.A.P."/>
            <person name="Alves A."/>
        </authorList>
    </citation>
    <scope>NUCLEOTIDE SEQUENCE</scope>
    <source>
        <strain evidence="2">ATCC 34329</strain>
    </source>
</reference>
<name>A0AAD5RW48_9PEZI</name>
<dbReference type="Pfam" id="PF08242">
    <property type="entry name" value="Methyltransf_12"/>
    <property type="match status" value="1"/>
</dbReference>
<dbReference type="EMBL" id="JAKWBI020000059">
    <property type="protein sequence ID" value="KAJ2904232.1"/>
    <property type="molecule type" value="Genomic_DNA"/>
</dbReference>
<dbReference type="PANTHER" id="PTHR43861">
    <property type="entry name" value="TRANS-ACONITATE 2-METHYLTRANSFERASE-RELATED"/>
    <property type="match status" value="1"/>
</dbReference>
<evidence type="ECO:0000313" key="3">
    <source>
        <dbReference type="Proteomes" id="UP001201980"/>
    </source>
</evidence>
<proteinExistence type="predicted"/>
<feature type="domain" description="Methyltransferase type 12" evidence="1">
    <location>
        <begin position="61"/>
        <end position="183"/>
    </location>
</feature>
<dbReference type="CDD" id="cd02440">
    <property type="entry name" value="AdoMet_MTases"/>
    <property type="match status" value="1"/>
</dbReference>
<protein>
    <recommendedName>
        <fullName evidence="1">Methyltransferase type 12 domain-containing protein</fullName>
    </recommendedName>
</protein>
<sequence>MSRCTRHMPTVAVYDVWASTYDSDGNMLQKMDDLELTTLMPSFLSLITSTASAAVSPLRILDLGCGTGRNTQKLLSHNWSGRNVEIIGLDASEGMLGVAREKLQISTPTTTKLNIIKHDFIPLVSLTDPSWPHSSTPDVPAMPDPSDLARPVDAVVSTLVLEQLSSIKLFFSAIAQFLAVGGVALVTNMHKDMGDAGGAAGFVVKNENGKEGQKVRGSSYLYSVEETLEAASGEGLEVVSGMVNGGEGNVEGVKEMGVTEELLGTLGERAKKWRGIRVWYGFVVRKVRRVDL</sequence>
<dbReference type="Proteomes" id="UP001201980">
    <property type="component" value="Unassembled WGS sequence"/>
</dbReference>
<evidence type="ECO:0000259" key="1">
    <source>
        <dbReference type="Pfam" id="PF08242"/>
    </source>
</evidence>
<dbReference type="InterPro" id="IPR029063">
    <property type="entry name" value="SAM-dependent_MTases_sf"/>
</dbReference>
<evidence type="ECO:0000313" key="2">
    <source>
        <dbReference type="EMBL" id="KAJ2904232.1"/>
    </source>
</evidence>
<accession>A0AAD5RW48</accession>
<gene>
    <name evidence="2" type="ORF">MKZ38_008562</name>
</gene>